<evidence type="ECO:0000313" key="3">
    <source>
        <dbReference type="Proteomes" id="UP001359559"/>
    </source>
</evidence>
<feature type="compositionally biased region" description="Low complexity" evidence="1">
    <location>
        <begin position="169"/>
        <end position="187"/>
    </location>
</feature>
<protein>
    <submittedName>
        <fullName evidence="2">Uncharacterized protein</fullName>
    </submittedName>
</protein>
<evidence type="ECO:0000256" key="1">
    <source>
        <dbReference type="SAM" id="MobiDB-lite"/>
    </source>
</evidence>
<name>A0AAN9J7R1_CLITE</name>
<feature type="region of interest" description="Disordered" evidence="1">
    <location>
        <begin position="166"/>
        <end position="226"/>
    </location>
</feature>
<proteinExistence type="predicted"/>
<organism evidence="2 3">
    <name type="scientific">Clitoria ternatea</name>
    <name type="common">Butterfly pea</name>
    <dbReference type="NCBI Taxonomy" id="43366"/>
    <lineage>
        <taxon>Eukaryota</taxon>
        <taxon>Viridiplantae</taxon>
        <taxon>Streptophyta</taxon>
        <taxon>Embryophyta</taxon>
        <taxon>Tracheophyta</taxon>
        <taxon>Spermatophyta</taxon>
        <taxon>Magnoliopsida</taxon>
        <taxon>eudicotyledons</taxon>
        <taxon>Gunneridae</taxon>
        <taxon>Pentapetalae</taxon>
        <taxon>rosids</taxon>
        <taxon>fabids</taxon>
        <taxon>Fabales</taxon>
        <taxon>Fabaceae</taxon>
        <taxon>Papilionoideae</taxon>
        <taxon>50 kb inversion clade</taxon>
        <taxon>NPAAA clade</taxon>
        <taxon>indigoferoid/millettioid clade</taxon>
        <taxon>Phaseoleae</taxon>
        <taxon>Clitoria</taxon>
    </lineage>
</organism>
<evidence type="ECO:0000313" key="2">
    <source>
        <dbReference type="EMBL" id="KAK7293910.1"/>
    </source>
</evidence>
<feature type="compositionally biased region" description="Polar residues" evidence="1">
    <location>
        <begin position="193"/>
        <end position="203"/>
    </location>
</feature>
<comment type="caution">
    <text evidence="2">The sequence shown here is derived from an EMBL/GenBank/DDBJ whole genome shotgun (WGS) entry which is preliminary data.</text>
</comment>
<reference evidence="2 3" key="1">
    <citation type="submission" date="2024-01" db="EMBL/GenBank/DDBJ databases">
        <title>The genomes of 5 underutilized Papilionoideae crops provide insights into root nodulation and disease resistance.</title>
        <authorList>
            <person name="Yuan L."/>
        </authorList>
    </citation>
    <scope>NUCLEOTIDE SEQUENCE [LARGE SCALE GENOMIC DNA]</scope>
    <source>
        <strain evidence="2">LY-2023</strain>
        <tissue evidence="2">Leaf</tissue>
    </source>
</reference>
<accession>A0AAN9J7R1</accession>
<keyword evidence="3" id="KW-1185">Reference proteome</keyword>
<dbReference type="EMBL" id="JAYKXN010000004">
    <property type="protein sequence ID" value="KAK7293910.1"/>
    <property type="molecule type" value="Genomic_DNA"/>
</dbReference>
<sequence>MERIRVEYFTVGGNLSGNFPIKAIPSEKLLILRKYVPIRSKSEWKLSHCNHSESNFQVLTEKQADSDRTPTISVGSESFVTRFLYKQLHFTRSCEQNSPSLLGFCREGKIRPIFLPSALADLDFHYPSGSLTCGGRLTKTSINREDAGAFRDLEFLREKGTPSHPSLFLSLSETPHSPSLSSSSLKPNHTHTPHNPSKPNTYLTPPPIRPHSSHSTVLTPLSNRPQSFTSFQPHRPLFPLNTALLKLLNTVLTPLSNRPQSFTSFQHNRPFFPLNTALLIFLHYPLILKRYPTPLLIQPFSSQPTSTLHPL</sequence>
<dbReference type="AlphaFoldDB" id="A0AAN9J7R1"/>
<gene>
    <name evidence="2" type="ORF">RJT34_16789</name>
</gene>
<dbReference type="Proteomes" id="UP001359559">
    <property type="component" value="Unassembled WGS sequence"/>
</dbReference>
<feature type="compositionally biased region" description="Polar residues" evidence="1">
    <location>
        <begin position="213"/>
        <end position="226"/>
    </location>
</feature>